<evidence type="ECO:0000256" key="4">
    <source>
        <dbReference type="ARBA" id="ARBA00018077"/>
    </source>
</evidence>
<dbReference type="PROSITE" id="PS51190">
    <property type="entry name" value="FATC"/>
    <property type="match status" value="1"/>
</dbReference>
<dbReference type="GO" id="GO:0008630">
    <property type="term" value="P:intrinsic apoptotic signaling pathway in response to DNA damage"/>
    <property type="evidence" value="ECO:0007669"/>
    <property type="project" value="TreeGrafter"/>
</dbReference>
<dbReference type="InterPro" id="IPR045581">
    <property type="entry name" value="DNAPKcs_CC5"/>
</dbReference>
<comment type="similarity">
    <text evidence="2">Belongs to the PI3/PI4-kinase family.</text>
</comment>
<dbReference type="SMART" id="SM01344">
    <property type="entry name" value="NUC194"/>
    <property type="match status" value="1"/>
</dbReference>
<evidence type="ECO:0000256" key="10">
    <source>
        <dbReference type="ARBA" id="ARBA00022777"/>
    </source>
</evidence>
<evidence type="ECO:0000256" key="13">
    <source>
        <dbReference type="ARBA" id="ARBA00023242"/>
    </source>
</evidence>
<dbReference type="Gene3D" id="1.10.1070.11">
    <property type="entry name" value="Phosphatidylinositol 3-/4-kinase, catalytic domain"/>
    <property type="match status" value="1"/>
</dbReference>
<dbReference type="SMART" id="SM01343">
    <property type="entry name" value="FATC"/>
    <property type="match status" value="1"/>
</dbReference>
<evidence type="ECO:0000256" key="8">
    <source>
        <dbReference type="ARBA" id="ARBA00022741"/>
    </source>
</evidence>
<dbReference type="PANTHER" id="PTHR11139:SF68">
    <property type="entry name" value="DNA-DEPENDENT PROTEIN KINASE CATALYTIC SUBUNIT"/>
    <property type="match status" value="1"/>
</dbReference>
<dbReference type="InterPro" id="IPR011009">
    <property type="entry name" value="Kinase-like_dom_sf"/>
</dbReference>
<dbReference type="InterPro" id="IPR003152">
    <property type="entry name" value="FATC_dom"/>
</dbReference>
<dbReference type="Pfam" id="PF02259">
    <property type="entry name" value="FAT"/>
    <property type="match status" value="1"/>
</dbReference>
<proteinExistence type="inferred from homology"/>
<dbReference type="Proteomes" id="UP001249851">
    <property type="component" value="Unassembled WGS sequence"/>
</dbReference>
<dbReference type="CDD" id="cd05172">
    <property type="entry name" value="PIKKc_DNA-PK"/>
    <property type="match status" value="1"/>
</dbReference>
<evidence type="ECO:0000256" key="14">
    <source>
        <dbReference type="SAM" id="MobiDB-lite"/>
    </source>
</evidence>
<dbReference type="InterPro" id="IPR050517">
    <property type="entry name" value="DDR_Repair_Kinase"/>
</dbReference>
<evidence type="ECO:0000256" key="2">
    <source>
        <dbReference type="ARBA" id="ARBA00011031"/>
    </source>
</evidence>
<feature type="compositionally biased region" description="Low complexity" evidence="14">
    <location>
        <begin position="2404"/>
        <end position="2415"/>
    </location>
</feature>
<dbReference type="InterPro" id="IPR036940">
    <property type="entry name" value="PI3/4_kinase_cat_sf"/>
</dbReference>
<keyword evidence="5" id="KW-0723">Serine/threonine-protein kinase</keyword>
<keyword evidence="8" id="KW-0547">Nucleotide-binding</keyword>
<dbReference type="Pfam" id="PF02260">
    <property type="entry name" value="FATC"/>
    <property type="match status" value="1"/>
</dbReference>
<dbReference type="GO" id="GO:0000723">
    <property type="term" value="P:telomere maintenance"/>
    <property type="evidence" value="ECO:0007669"/>
    <property type="project" value="TreeGrafter"/>
</dbReference>
<sequence>MIDKYFSACMQPTKHSSTVKSGLYALLGTFAEVFPEHMIRMSDRLVSIYTSVLKSEYSREIYCYARKAIDPQLFAKHAAQFKEYISKDYEDMYESFYRWCRHHNRDMSYAGYLAMETFLKQMAEYLVLKNGDKSEMTLFKKFQSIIDSASSDTKETSIAIRGYGYFAKPCKLILPAGDVNVIQDDLEEDKVQHLPSFLEALSCIVQELDEVSDSILSSLERLGVVLFSNFTRLAKGPKLLCCKALVHMLLNLAGKGPVIRRFLSELVYQGLIRTCSHPVALEEVNEITVGEDGETVDSSPLKTSYKDYLPLWEFLLEKGRFKDVSLIGQKHEQHESMHGMLYDEMIQAILRVIHKLDLSSFKGLSSDVEDNVLVEASHSPTAQQDNMCLSDPVSGLQPKVPKDFLIFINLIEFCKCVLPKCSVNLFENWLYVFGREIIVMSTRFPVVSGFYKLLEVCMKICEKLSFFKYTNTDKLDDNNEELDMEIVDKSDRRTCFDLFRKFMKEVLVRIQQYKDDLLVSCLRLVLSLPLKLVKLDVASLVPAVKLTFKLGLSYTPLAQAGLDALQKWSASLPAELLNPHLSEVLPCLDCYLKSSADSNEEGQLLSEDSKTIVLSTGTRLGSRRKIPLKLLKIKKESKESPLQSTMSPLARVRHQILKLLGSLGGQKNILLLGTKEIDPSKVVAWDSENHLGFAVPFQDMKPEIALELATTSSCRQTKVAACEALHSLVLYMLGKSVTQPHGKESPMEKLWRHVFPCLLQLACDVEQVAQQLFEPLVLQLIHWFTNNRKYESPETIALLDAIMDGVVHYGEAVLRDFSAQCVREFLHWSIKQTSEKQLEKSPINVKSLLKRMYSLALHPSAAKRLGAALAFNNIYTIFREESSLVDIFVIEILATYVESLSLAHNDDQAKGTQEQCVKVIEHLERILKVNVKLGFGTLNSITLVHVIPWLLQQCGKPNTECRHQCMRLFCQLVPHVPGVTSAADWITKTYEEDPMWFVYRFEGGGGGQNGIKMYPTLSDIGGPFSLKGTFVWFDFLLAALDCYTWSFSQKLLSPSQVFTAATDGTASSVLFTSLNFFVTKLAAFGITAAKHCFAVEQTTVKKEVFTPKEIDSYNKAKCTVIIRIMNFLEVLLQIVPAEFWSESIFNIVLSCVMEPGVIGFNMGDIEVIEKLPEQTGAVCKMFAKKLPRQFLDGFKDVTRKKIALGSHCNLFDELPIPLCGPGETEVDHLRLGHLVLGYQQLHAAGLLYPALAENTPEQFAGKLLSSVYEGVKFPGNRLSSVKSLTPASKQLACKLLEFAFELGLKHNTLMESIIQESKMHSKDADPSLGLTFYMTFQTSIDRLFIREPNISCMLNGILDHVTREAVLRKRHGSSVVAAIVGSWSSLDAWHNENSSKELKEAMLMIIKKMLLLDPKLVTDHSQSFFPSFFETYLNFLSDKLSTQAFKSQVLELLPHFSKLPEKQMAALKKTLDSFVALNFPLKSTEFIFGSPQYNDYIQALDKLLSAFVKSKCLMLLELLMTIICRESRHVHEDQIQKSLITFIQSCSQFPDQAEAALDMCFAVFLNERDYRSENRRAVIERVCMTFLLNTSLVVVRQFYVHHIKEIMGIIESKQAKASDPSLESQVTSKLCCFELVEIMYSRLSKSELNTPESNINRAYVAGEVKTGKEMTMAITKAARSVVTEDMRGETLILELRRQYHCFAYNCLVALISCTQTELKFFVVFLFSENPVKGQFLLDNLIDCTKTHEFEVELTAPIEKRKQLTAIRKEVGDIDDESGSPGAYSSTELTTARFKPSTSKEESYHMIADTVEMDELNSHECMAKIRVLLKHLLENKISPVPAMGAASVDMPGWMSPLYKKFISPNTHLNICLFIAKLAVNEPQMFEPYAKYWITPLTELILRMKDSEQPGTEGINYFIVDLVVTMLSWNSTALPEDRYLTSKLLEFVMTRAQHRNRAVFKNNLEIIKTMVEIWKSRLEVPSKVIVDNLSNPDPTKKDNAVGIQLLGIIAANGLSLSLDATADKERFYSCLTNNLTFKYKEVYAAAAEVIGLLLKQAADVQKVFDGTLHDMVSEKLMSLVSSARPEPDKFITCVHKLQLNYPPIADRFVNQILFKLPSVYGDFKTYCLEILCSRAENITNLFTELKTKGLKDILTCRDEGSQVAVLKILQRLLKKLTVAELQFIFPSVTAFITHPSILCRELMYDILIWIYDMLRSDEVFGAEEGAAEILVEAKDHLLQGLADDNRELKLKLRTFWGDESRLPGTTLERLVDVLRAMYSPSTENQEYEINYSWQQRHLVMTPLFAATQSSFGSGMTQTQESMSVDGVFSQLRATQNLQYTPTQDQGRSQTIDWLNPSQEAGSSQLFVTTSPQSQSSLLFSSSQRKFKGKILKPVPSDFGSQRVDLSQESSEQSQGTSGKEEVLRLKRRFLKESNSSAFFAKREAKRKKLRMQAKERIKTARESRVVMYRKYRTGDLPDIQIKFSELVAPLQAVAQRDSTFAKKLFSVLFRGIFSQIEKKLSLPEAANVASDINTAVNNMVSSSTKFFPAFISSIQDICYHEHKLSIDPTSVSAACLTSLQQPIGIMLLEKQLLQSEDSGQSRRKRARGSAAPPSQETITWIELLYRSLGDYDVLRGIFTGHIGTKPITQKALEAEARADFSQALKLYNEAIATESWPGGEPQREEEDLWDDGRLQCFANLTQWENVEKFSLLSIDDGDTTDIDKVWTDPFFQEHYLPYLITSKLKLQCQRMEDQSLNSFVTRAMRNNDWAALLQSRHSDSLALMYLLQDDYDRALYFTGYFEQSFLMLEPLQKMAEMQEFLEFIAQGENFSSTNAAESMFNKWSYRFPDPRLHPIVVWDDIVTNRIVYMRKILRKFETADTEERSGICLSGLKQSILQHEVQLHLRMANTAKEQGNYQVGNKCLREALKLIPEDDYSLQISWSHVYAKMNHKKIQSLTDKEAVETALMIIGQLDKFCDSKILENEPLRALEQHILRSQTFDIITKAIFADEGLVLSALDDGKKEALARLCGVNSADSHKKVVIQLITRSFKALQSSIKAAKNAEEGKRSGSSGGMVQALMAMVNFCDDCLRKNEEDTGVPVEVDTKLFPGIVVRYMLKAMCYGSDQALQRFPRLLQIVEMYPDTDTVQAFITKAAVVPCWMFIGWINQMLAILDKREGKAVQAILWEIAQTYPQALWYPFKISSEQFVFDNSKEGKTSQEAVKSLQSALQSPLMNDFISALEQLTDPEMSFKDWCDGTMRQLLENKDKRTDAQAIRDCYKSMFQNLFESGTRAQNTSQIRGNDFGPVRKRFAQEFSREVQKLFGKEGEKLIGLKVNQFMDQWRAIHRKMEEKGSRSRPVSNLKDYSPWLFHFQSNNYTHDLEIPGQYTGREKPLPEYHVKITGFDERVKVLDSICRPKRIIIRGDDEKEYAFLVKGGEDLRLDQRIEQLFGLMNDVMASDPACSQRGLRLRTYQVIPMTPRVGLIEWIQNTKPFKEVLLDAMTQTELDNYKGNDGPRKRHGKWIEKFKGDIAYPKSFYGEMYQKANRAETERSFQQKVGQVPWDLLRRSFIKLAASPEAFLILRSHFAKTHSCLSICQYILGIGDRHLSNFMVDMETGEMIGIDFGHAFGSATQFLPVPELMPFRLTRQFINLMLPLKESGTLQSVMVHTLRALRSNHELLVNTMDKIQNAKKKLEGFNPAYVMRDDLALGHKSTSWYKSMENVCLGDAKTNIRAQEPESGLSVESQVACLIDHAIDPNILGRTYDGWEPWM</sequence>
<dbReference type="FunFam" id="3.30.1010.10:FF:000013">
    <property type="entry name" value="Protein kinase, DNA-activated, catalytic subunit"/>
    <property type="match status" value="1"/>
</dbReference>
<dbReference type="PROSITE" id="PS51189">
    <property type="entry name" value="FAT"/>
    <property type="match status" value="1"/>
</dbReference>
<dbReference type="SUPFAM" id="SSF56112">
    <property type="entry name" value="Protein kinase-like (PK-like)"/>
    <property type="match status" value="1"/>
</dbReference>
<dbReference type="InterPro" id="IPR014009">
    <property type="entry name" value="PIK_FAT"/>
</dbReference>
<dbReference type="Pfam" id="PF08163">
    <property type="entry name" value="DNAPKcs_CC3"/>
    <property type="match status" value="2"/>
</dbReference>
<evidence type="ECO:0000256" key="3">
    <source>
        <dbReference type="ARBA" id="ARBA00012513"/>
    </source>
</evidence>
<evidence type="ECO:0000259" key="17">
    <source>
        <dbReference type="PROSITE" id="PS51190"/>
    </source>
</evidence>
<keyword evidence="9" id="KW-0227">DNA damage</keyword>
<dbReference type="Pfam" id="PF20502">
    <property type="entry name" value="DNAPKcs_CC1-2"/>
    <property type="match status" value="1"/>
</dbReference>
<dbReference type="SUPFAM" id="SSF48371">
    <property type="entry name" value="ARM repeat"/>
    <property type="match status" value="2"/>
</dbReference>
<evidence type="ECO:0000313" key="18">
    <source>
        <dbReference type="EMBL" id="KAK2565624.1"/>
    </source>
</evidence>
<keyword evidence="12" id="KW-0234">DNA repair</keyword>
<dbReference type="EMBL" id="JARQWQ010000019">
    <property type="protein sequence ID" value="KAK2565624.1"/>
    <property type="molecule type" value="Genomic_DNA"/>
</dbReference>
<protein>
    <recommendedName>
        <fullName evidence="4">DNA-dependent protein kinase catalytic subunit</fullName>
        <ecNumber evidence="3">2.7.11.1</ecNumber>
    </recommendedName>
</protein>
<evidence type="ECO:0000256" key="11">
    <source>
        <dbReference type="ARBA" id="ARBA00022840"/>
    </source>
</evidence>
<reference evidence="18" key="1">
    <citation type="journal article" date="2023" name="G3 (Bethesda)">
        <title>Whole genome assembly and annotation of the endangered Caribbean coral Acropora cervicornis.</title>
        <authorList>
            <person name="Selwyn J.D."/>
            <person name="Vollmer S.V."/>
        </authorList>
    </citation>
    <scope>NUCLEOTIDE SEQUENCE</scope>
    <source>
        <strain evidence="18">K2</strain>
    </source>
</reference>
<dbReference type="Pfam" id="PF19704">
    <property type="entry name" value="DNAPKcs_CC5"/>
    <property type="match status" value="1"/>
</dbReference>
<dbReference type="GO" id="GO:0005730">
    <property type="term" value="C:nucleolus"/>
    <property type="evidence" value="ECO:0007669"/>
    <property type="project" value="UniProtKB-SubCell"/>
</dbReference>
<keyword evidence="7" id="KW-0808">Transferase</keyword>
<feature type="domain" description="FATC" evidence="17">
    <location>
        <begin position="3738"/>
        <end position="3770"/>
    </location>
</feature>
<dbReference type="GO" id="GO:0005524">
    <property type="term" value="F:ATP binding"/>
    <property type="evidence" value="ECO:0007669"/>
    <property type="project" value="UniProtKB-KW"/>
</dbReference>
<evidence type="ECO:0000256" key="12">
    <source>
        <dbReference type="ARBA" id="ARBA00023204"/>
    </source>
</evidence>
<dbReference type="Gene3D" id="3.30.1010.10">
    <property type="entry name" value="Phosphatidylinositol 3-kinase Catalytic Subunit, Chain A, domain 4"/>
    <property type="match status" value="1"/>
</dbReference>
<dbReference type="InterPro" id="IPR037706">
    <property type="entry name" value="DNA-PK_dom"/>
</dbReference>
<keyword evidence="6" id="KW-0597">Phosphoprotein</keyword>
<keyword evidence="13" id="KW-0539">Nucleus</keyword>
<evidence type="ECO:0000256" key="1">
    <source>
        <dbReference type="ARBA" id="ARBA00004604"/>
    </source>
</evidence>
<dbReference type="InterPro" id="IPR046803">
    <property type="entry name" value="DNAPKcs_CC1-2"/>
</dbReference>
<dbReference type="EC" id="2.7.11.1" evidence="3"/>
<evidence type="ECO:0000259" key="16">
    <source>
        <dbReference type="PROSITE" id="PS51189"/>
    </source>
</evidence>
<comment type="caution">
    <text evidence="18">The sequence shown here is derived from an EMBL/GenBank/DDBJ whole genome shotgun (WGS) entry which is preliminary data.</text>
</comment>
<keyword evidence="10 18" id="KW-0418">Kinase</keyword>
<dbReference type="InterPro" id="IPR016024">
    <property type="entry name" value="ARM-type_fold"/>
</dbReference>
<keyword evidence="19" id="KW-1185">Reference proteome</keyword>
<dbReference type="PANTHER" id="PTHR11139">
    <property type="entry name" value="ATAXIA TELANGIECTASIA MUTATED ATM -RELATED"/>
    <property type="match status" value="1"/>
</dbReference>
<dbReference type="InterPro" id="IPR000403">
    <property type="entry name" value="PI3/4_kinase_cat_dom"/>
</dbReference>
<dbReference type="InterPro" id="IPR046804">
    <property type="entry name" value="DNA-PKcs_N"/>
</dbReference>
<evidence type="ECO:0000256" key="7">
    <source>
        <dbReference type="ARBA" id="ARBA00022679"/>
    </source>
</evidence>
<gene>
    <name evidence="18" type="ORF">P5673_010752</name>
</gene>
<evidence type="ECO:0000256" key="9">
    <source>
        <dbReference type="ARBA" id="ARBA00022763"/>
    </source>
</evidence>
<dbReference type="InterPro" id="IPR012582">
    <property type="entry name" value="DNAPKcs_CC3"/>
</dbReference>
<feature type="region of interest" description="Disordered" evidence="14">
    <location>
        <begin position="2388"/>
        <end position="2418"/>
    </location>
</feature>
<dbReference type="GO" id="GO:0004677">
    <property type="term" value="F:DNA-dependent protein kinase activity"/>
    <property type="evidence" value="ECO:0007669"/>
    <property type="project" value="InterPro"/>
</dbReference>
<keyword evidence="11" id="KW-0067">ATP-binding</keyword>
<feature type="domain" description="FAT" evidence="16">
    <location>
        <begin position="2568"/>
        <end position="3204"/>
    </location>
</feature>
<evidence type="ECO:0000259" key="15">
    <source>
        <dbReference type="PROSITE" id="PS50290"/>
    </source>
</evidence>
<dbReference type="PROSITE" id="PS50290">
    <property type="entry name" value="PI3_4_KINASE_3"/>
    <property type="match status" value="1"/>
</dbReference>
<name>A0AAD9V8Z1_ACRCE</name>
<dbReference type="GO" id="GO:0006303">
    <property type="term" value="P:double-strand break repair via nonhomologous end joining"/>
    <property type="evidence" value="ECO:0007669"/>
    <property type="project" value="InterPro"/>
</dbReference>
<dbReference type="Pfam" id="PF20500">
    <property type="entry name" value="DNA-PKcs_N"/>
    <property type="match status" value="2"/>
</dbReference>
<dbReference type="SMART" id="SM00146">
    <property type="entry name" value="PI3Kc"/>
    <property type="match status" value="1"/>
</dbReference>
<organism evidence="18 19">
    <name type="scientific">Acropora cervicornis</name>
    <name type="common">Staghorn coral</name>
    <dbReference type="NCBI Taxonomy" id="6130"/>
    <lineage>
        <taxon>Eukaryota</taxon>
        <taxon>Metazoa</taxon>
        <taxon>Cnidaria</taxon>
        <taxon>Anthozoa</taxon>
        <taxon>Hexacorallia</taxon>
        <taxon>Scleractinia</taxon>
        <taxon>Astrocoeniina</taxon>
        <taxon>Acroporidae</taxon>
        <taxon>Acropora</taxon>
    </lineage>
</organism>
<dbReference type="Pfam" id="PF00454">
    <property type="entry name" value="PI3_PI4_kinase"/>
    <property type="match status" value="1"/>
</dbReference>
<dbReference type="InterPro" id="IPR003151">
    <property type="entry name" value="PIK-rel_kinase_FAT"/>
</dbReference>
<reference evidence="18" key="2">
    <citation type="journal article" date="2023" name="Science">
        <title>Genomic signatures of disease resistance in endangered staghorn corals.</title>
        <authorList>
            <person name="Vollmer S.V."/>
            <person name="Selwyn J.D."/>
            <person name="Despard B.A."/>
            <person name="Roesel C.L."/>
        </authorList>
    </citation>
    <scope>NUCLEOTIDE SEQUENCE</scope>
    <source>
        <strain evidence="18">K2</strain>
    </source>
</reference>
<evidence type="ECO:0000313" key="19">
    <source>
        <dbReference type="Proteomes" id="UP001249851"/>
    </source>
</evidence>
<comment type="subcellular location">
    <subcellularLocation>
        <location evidence="1">Nucleus</location>
        <location evidence="1">Nucleolus</location>
    </subcellularLocation>
</comment>
<evidence type="ECO:0000256" key="6">
    <source>
        <dbReference type="ARBA" id="ARBA00022553"/>
    </source>
</evidence>
<evidence type="ECO:0000256" key="5">
    <source>
        <dbReference type="ARBA" id="ARBA00022527"/>
    </source>
</evidence>
<accession>A0AAD9V8Z1</accession>
<feature type="domain" description="PI3K/PI4K catalytic" evidence="15">
    <location>
        <begin position="3402"/>
        <end position="3731"/>
    </location>
</feature>